<protein>
    <submittedName>
        <fullName evidence="1">Uncharacterized protein</fullName>
    </submittedName>
</protein>
<dbReference type="Proteomes" id="UP000052167">
    <property type="component" value="Unassembled WGS sequence"/>
</dbReference>
<accession>A0A922TAR2</accession>
<dbReference type="Gene3D" id="1.10.3210.10">
    <property type="entry name" value="Hypothetical protein af1432"/>
    <property type="match status" value="1"/>
</dbReference>
<keyword evidence="2" id="KW-1185">Reference proteome</keyword>
<gene>
    <name evidence="1" type="ORF">GV68_06995</name>
</gene>
<organism evidence="1 2">
    <name type="scientific">Pseudorhizobium pelagicum</name>
    <dbReference type="NCBI Taxonomy" id="1509405"/>
    <lineage>
        <taxon>Bacteria</taxon>
        <taxon>Pseudomonadati</taxon>
        <taxon>Pseudomonadota</taxon>
        <taxon>Alphaproteobacteria</taxon>
        <taxon>Hyphomicrobiales</taxon>
        <taxon>Rhizobiaceae</taxon>
        <taxon>Rhizobium/Agrobacterium group</taxon>
        <taxon>Pseudorhizobium</taxon>
    </lineage>
</organism>
<reference evidence="1 2" key="1">
    <citation type="submission" date="2014-06" db="EMBL/GenBank/DDBJ databases">
        <title>Rhizobium pelagicum/R2-400B4.</title>
        <authorList>
            <person name="Kimes N.E."/>
            <person name="Lopez-Perez M."/>
        </authorList>
    </citation>
    <scope>NUCLEOTIDE SEQUENCE [LARGE SCALE GENOMIC DNA]</scope>
    <source>
        <strain evidence="1 2">R2-400B4</strain>
    </source>
</reference>
<dbReference type="AlphaFoldDB" id="A0A922TAR2"/>
<proteinExistence type="predicted"/>
<evidence type="ECO:0000313" key="2">
    <source>
        <dbReference type="Proteomes" id="UP000052167"/>
    </source>
</evidence>
<dbReference type="EMBL" id="JOKJ01000016">
    <property type="protein sequence ID" value="KEQ06408.1"/>
    <property type="molecule type" value="Genomic_DNA"/>
</dbReference>
<sequence>MAEKPVWSIRNDGFVIDLAAPGVASVCFVEMGAALAGTRRFEGRGISIAQHCVMGAQAILNEGGTQLEAALFLLHDGHEWLLGDWTQPQQQLLGSLLPSLAVKAAIGQMKAGWDAAIYAAANLPLPEFWTTRQKNLVKSMDERMCRAEAITHFGPQAASQFSDNHPPKTTGTICIWGTARAEEKFAEYCHTFIGPEIIARQAALSVKTRRGATR</sequence>
<dbReference type="SUPFAM" id="SSF109604">
    <property type="entry name" value="HD-domain/PDEase-like"/>
    <property type="match status" value="1"/>
</dbReference>
<name>A0A922TAR2_9HYPH</name>
<evidence type="ECO:0000313" key="1">
    <source>
        <dbReference type="EMBL" id="KEQ06408.1"/>
    </source>
</evidence>
<comment type="caution">
    <text evidence="1">The sequence shown here is derived from an EMBL/GenBank/DDBJ whole genome shotgun (WGS) entry which is preliminary data.</text>
</comment>